<dbReference type="GO" id="GO:0003993">
    <property type="term" value="F:acid phosphatase activity"/>
    <property type="evidence" value="ECO:0007669"/>
    <property type="project" value="TreeGrafter"/>
</dbReference>
<accession>A0A836C7Z3</accession>
<dbReference type="SUPFAM" id="SSF56784">
    <property type="entry name" value="HAD-like"/>
    <property type="match status" value="1"/>
</dbReference>
<dbReference type="InterPro" id="IPR010036">
    <property type="entry name" value="MDP_1_eu_arc"/>
</dbReference>
<proteinExistence type="predicted"/>
<dbReference type="AlphaFoldDB" id="A0A836C7Z3"/>
<evidence type="ECO:0000313" key="2">
    <source>
        <dbReference type="Proteomes" id="UP000664859"/>
    </source>
</evidence>
<dbReference type="Gene3D" id="3.40.50.1000">
    <property type="entry name" value="HAD superfamily/HAD-like"/>
    <property type="match status" value="1"/>
</dbReference>
<protein>
    <submittedName>
        <fullName evidence="1">Magnesium-dependent phosphatase-1</fullName>
    </submittedName>
</protein>
<dbReference type="PANTHER" id="PTHR17901:SF14">
    <property type="entry name" value="MAGNESIUM-DEPENDENT PHOSPHATASE 1"/>
    <property type="match status" value="1"/>
</dbReference>
<keyword evidence="2" id="KW-1185">Reference proteome</keyword>
<dbReference type="InterPro" id="IPR023214">
    <property type="entry name" value="HAD_sf"/>
</dbReference>
<dbReference type="OrthoDB" id="2865258at2759"/>
<gene>
    <name evidence="1" type="ORF">JKP88DRAFT_270988</name>
</gene>
<dbReference type="Proteomes" id="UP000664859">
    <property type="component" value="Unassembled WGS sequence"/>
</dbReference>
<reference evidence="1" key="1">
    <citation type="submission" date="2021-02" db="EMBL/GenBank/DDBJ databases">
        <title>First Annotated Genome of the Yellow-green Alga Tribonema minus.</title>
        <authorList>
            <person name="Mahan K.M."/>
        </authorList>
    </citation>
    <scope>NUCLEOTIDE SEQUENCE</scope>
    <source>
        <strain evidence="1">UTEX B ZZ1240</strain>
    </source>
</reference>
<dbReference type="Pfam" id="PF12689">
    <property type="entry name" value="Acid_PPase"/>
    <property type="match status" value="1"/>
</dbReference>
<name>A0A836C7Z3_9STRA</name>
<evidence type="ECO:0000313" key="1">
    <source>
        <dbReference type="EMBL" id="KAG5175452.1"/>
    </source>
</evidence>
<dbReference type="PANTHER" id="PTHR17901">
    <property type="entry name" value="MAGNESIUM-DEPENDENT PHOSPHATASE 1 MDP1"/>
    <property type="match status" value="1"/>
</dbReference>
<comment type="caution">
    <text evidence="1">The sequence shown here is derived from an EMBL/GenBank/DDBJ whole genome shotgun (WGS) entry which is preliminary data.</text>
</comment>
<dbReference type="EMBL" id="JAFCMP010000549">
    <property type="protein sequence ID" value="KAG5175452.1"/>
    <property type="molecule type" value="Genomic_DNA"/>
</dbReference>
<dbReference type="InterPro" id="IPR036412">
    <property type="entry name" value="HAD-like_sf"/>
</dbReference>
<organism evidence="1 2">
    <name type="scientific">Tribonema minus</name>
    <dbReference type="NCBI Taxonomy" id="303371"/>
    <lineage>
        <taxon>Eukaryota</taxon>
        <taxon>Sar</taxon>
        <taxon>Stramenopiles</taxon>
        <taxon>Ochrophyta</taxon>
        <taxon>PX clade</taxon>
        <taxon>Xanthophyceae</taxon>
        <taxon>Tribonematales</taxon>
        <taxon>Tribonemataceae</taxon>
        <taxon>Tribonema</taxon>
    </lineage>
</organism>
<sequence>MFELGGAPKTWDSKTNTVKAGRDTVKLFPGAVVALRELRSEERFKDTLVAAASSTSHRDYAMRCLQMFEVEPGVKMRDVITLKEIYPSSKVKHFRALQAATGLRYDEMLFWDDCNWGNNCAEVERGCPGVVTMKTPDGLTVDKWRQALDKYARTAAARAAQT</sequence>